<dbReference type="CDD" id="cd08768">
    <property type="entry name" value="Cdc6_C"/>
    <property type="match status" value="1"/>
</dbReference>
<name>A0A218W3N9_PUNGR</name>
<dbReference type="GO" id="GO:0005634">
    <property type="term" value="C:nucleus"/>
    <property type="evidence" value="ECO:0007669"/>
    <property type="project" value="TreeGrafter"/>
</dbReference>
<dbReference type="GO" id="GO:1990904">
    <property type="term" value="C:ribonucleoprotein complex"/>
    <property type="evidence" value="ECO:0007669"/>
    <property type="project" value="UniProtKB-KW"/>
</dbReference>
<dbReference type="Proteomes" id="UP000197138">
    <property type="component" value="Unassembled WGS sequence"/>
</dbReference>
<dbReference type="Gene3D" id="1.10.10.10">
    <property type="entry name" value="Winged helix-like DNA-binding domain superfamily/Winged helix DNA-binding domain"/>
    <property type="match status" value="1"/>
</dbReference>
<evidence type="ECO:0000313" key="7">
    <source>
        <dbReference type="EMBL" id="OWM66712.1"/>
    </source>
</evidence>
<dbReference type="Pfam" id="PF00828">
    <property type="entry name" value="Ribosomal_L27A"/>
    <property type="match status" value="1"/>
</dbReference>
<dbReference type="InterPro" id="IPR036388">
    <property type="entry name" value="WH-like_DNA-bd_sf"/>
</dbReference>
<evidence type="ECO:0000313" key="8">
    <source>
        <dbReference type="Proteomes" id="UP000197138"/>
    </source>
</evidence>
<evidence type="ECO:0000259" key="6">
    <source>
        <dbReference type="SMART" id="SM01074"/>
    </source>
</evidence>
<dbReference type="InterPro" id="IPR021131">
    <property type="entry name" value="Ribosomal_uL15/eL18"/>
</dbReference>
<keyword evidence="4" id="KW-0687">Ribonucleoprotein</keyword>
<keyword evidence="3" id="KW-0689">Ribosomal protein</keyword>
<dbReference type="PANTHER" id="PTHR10763:SF26">
    <property type="entry name" value="CELL DIVISION CONTROL PROTEIN 6 HOMOLOG"/>
    <property type="match status" value="1"/>
</dbReference>
<keyword evidence="2" id="KW-0235">DNA replication</keyword>
<dbReference type="InterPro" id="IPR036390">
    <property type="entry name" value="WH_DNA-bd_sf"/>
</dbReference>
<accession>A0A218W3N9</accession>
<dbReference type="InterPro" id="IPR015163">
    <property type="entry name" value="Cdc6_C"/>
</dbReference>
<dbReference type="InterPro" id="IPR054425">
    <property type="entry name" value="Cdc6_ORC1-like_ATPase_lid"/>
</dbReference>
<dbReference type="Pfam" id="PF22606">
    <property type="entry name" value="Cdc6-ORC-like_ATPase_lid"/>
    <property type="match status" value="1"/>
</dbReference>
<proteinExistence type="inferred from homology"/>
<dbReference type="PANTHER" id="PTHR10763">
    <property type="entry name" value="CELL DIVISION CONTROL PROTEIN 6-RELATED"/>
    <property type="match status" value="1"/>
</dbReference>
<dbReference type="SUPFAM" id="SSF52080">
    <property type="entry name" value="Ribosomal proteins L15p and L18e"/>
    <property type="match status" value="1"/>
</dbReference>
<comment type="caution">
    <text evidence="7">The sequence shown here is derived from an EMBL/GenBank/DDBJ whole genome shotgun (WGS) entry which is preliminary data.</text>
</comment>
<feature type="compositionally biased region" description="Basic and acidic residues" evidence="5">
    <location>
        <begin position="17"/>
        <end position="33"/>
    </location>
</feature>
<gene>
    <name evidence="7" type="ORF">CDL15_Pgr010363</name>
</gene>
<dbReference type="InterPro" id="IPR050311">
    <property type="entry name" value="ORC1/CDC6"/>
</dbReference>
<evidence type="ECO:0000256" key="5">
    <source>
        <dbReference type="SAM" id="MobiDB-lite"/>
    </source>
</evidence>
<dbReference type="GO" id="GO:0033314">
    <property type="term" value="P:mitotic DNA replication checkpoint signaling"/>
    <property type="evidence" value="ECO:0007669"/>
    <property type="project" value="TreeGrafter"/>
</dbReference>
<feature type="compositionally biased region" description="Polar residues" evidence="5">
    <location>
        <begin position="1"/>
        <end position="16"/>
    </location>
</feature>
<reference evidence="8" key="1">
    <citation type="journal article" date="2017" name="Plant J.">
        <title>The pomegranate (Punica granatum L.) genome and the genomics of punicalagin biosynthesis.</title>
        <authorList>
            <person name="Qin G."/>
            <person name="Xu C."/>
            <person name="Ming R."/>
            <person name="Tang H."/>
            <person name="Guyot R."/>
            <person name="Kramer E.M."/>
            <person name="Hu Y."/>
            <person name="Yi X."/>
            <person name="Qi Y."/>
            <person name="Xu X."/>
            <person name="Gao Z."/>
            <person name="Pan H."/>
            <person name="Jian J."/>
            <person name="Tian Y."/>
            <person name="Yue Z."/>
            <person name="Xu Y."/>
        </authorList>
    </citation>
    <scope>NUCLEOTIDE SEQUENCE [LARGE SCALE GENOMIC DNA]</scope>
    <source>
        <strain evidence="8">cv. Dabenzi</strain>
    </source>
</reference>
<dbReference type="EMBL" id="MTKT01005538">
    <property type="protein sequence ID" value="OWM66712.1"/>
    <property type="molecule type" value="Genomic_DNA"/>
</dbReference>
<feature type="region of interest" description="Disordered" evidence="5">
    <location>
        <begin position="1"/>
        <end position="68"/>
    </location>
</feature>
<evidence type="ECO:0000256" key="2">
    <source>
        <dbReference type="ARBA" id="ARBA00022705"/>
    </source>
</evidence>
<dbReference type="Gene3D" id="3.100.10.10">
    <property type="match status" value="1"/>
</dbReference>
<dbReference type="AlphaFoldDB" id="A0A218W3N9"/>
<dbReference type="Gene3D" id="1.10.8.60">
    <property type="match status" value="1"/>
</dbReference>
<dbReference type="SUPFAM" id="SSF46785">
    <property type="entry name" value="Winged helix' DNA-binding domain"/>
    <property type="match status" value="1"/>
</dbReference>
<evidence type="ECO:0000256" key="3">
    <source>
        <dbReference type="ARBA" id="ARBA00022980"/>
    </source>
</evidence>
<organism evidence="7 8">
    <name type="scientific">Punica granatum</name>
    <name type="common">Pomegranate</name>
    <dbReference type="NCBI Taxonomy" id="22663"/>
    <lineage>
        <taxon>Eukaryota</taxon>
        <taxon>Viridiplantae</taxon>
        <taxon>Streptophyta</taxon>
        <taxon>Embryophyta</taxon>
        <taxon>Tracheophyta</taxon>
        <taxon>Spermatophyta</taxon>
        <taxon>Magnoliopsida</taxon>
        <taxon>eudicotyledons</taxon>
        <taxon>Gunneridae</taxon>
        <taxon>Pentapetalae</taxon>
        <taxon>rosids</taxon>
        <taxon>malvids</taxon>
        <taxon>Myrtales</taxon>
        <taxon>Lythraceae</taxon>
        <taxon>Punica</taxon>
    </lineage>
</organism>
<dbReference type="Pfam" id="PF09079">
    <property type="entry name" value="WHD_Cdc6"/>
    <property type="match status" value="1"/>
</dbReference>
<dbReference type="SUPFAM" id="SSF52540">
    <property type="entry name" value="P-loop containing nucleoside triphosphate hydrolases"/>
    <property type="match status" value="1"/>
</dbReference>
<protein>
    <recommendedName>
        <fullName evidence="6">Cdc6 C-terminal domain-containing protein</fullName>
    </recommendedName>
</protein>
<dbReference type="Gene3D" id="3.40.50.300">
    <property type="entry name" value="P-loop containing nucleotide triphosphate hydrolases"/>
    <property type="match status" value="1"/>
</dbReference>
<dbReference type="InterPro" id="IPR027417">
    <property type="entry name" value="P-loop_NTPase"/>
</dbReference>
<evidence type="ECO:0000256" key="1">
    <source>
        <dbReference type="ARBA" id="ARBA00006184"/>
    </source>
</evidence>
<dbReference type="SMART" id="SM01074">
    <property type="entry name" value="Cdc6_C"/>
    <property type="match status" value="1"/>
</dbReference>
<evidence type="ECO:0000256" key="4">
    <source>
        <dbReference type="ARBA" id="ARBA00023274"/>
    </source>
</evidence>
<feature type="domain" description="Cdc6 C-terminal" evidence="6">
    <location>
        <begin position="387"/>
        <end position="466"/>
    </location>
</feature>
<dbReference type="GO" id="GO:0005840">
    <property type="term" value="C:ribosome"/>
    <property type="evidence" value="ECO:0007669"/>
    <property type="project" value="UniProtKB-KW"/>
</dbReference>
<dbReference type="GO" id="GO:0003729">
    <property type="term" value="F:mRNA binding"/>
    <property type="evidence" value="ECO:0007669"/>
    <property type="project" value="UniProtKB-ARBA"/>
</dbReference>
<dbReference type="GO" id="GO:0003688">
    <property type="term" value="F:DNA replication origin binding"/>
    <property type="evidence" value="ECO:0007669"/>
    <property type="project" value="TreeGrafter"/>
</dbReference>
<comment type="similarity">
    <text evidence="1">Belongs to the CDC6/cdc18 family.</text>
</comment>
<sequence length="592" mass="65834">MPSIPKQNASPISTRGNLKEVSGRRRLRSDRTATVESSIATPIKRKSPRRCINSSPNAPPNGGAKEDRDEIMKLRKSPVKRLSDSFAAKQQWNPKGKQANQKIRYPHHMSAVKEALHAGLQPPDVLSVQCTSLATTSEIFSKILGKIQLAGRTNISSPPLQHLQKIYIQKQPSTGGKMTLIIADELDYLITKDRAVLHDLFMLTALPFSRCILIGIANAIDLADRFLPRLQSLNCKPMVITFRAYSKDQILQILQERLMALPYVVFQLQALELCARKVAAASGDMRKALCICRSAIDLVEAETRESARECDFPLVDSFVVIYVRRYSMIDKDSYLIHLNPANSALHEEVYNLSQVRIDHMALALSRTFRSPAVDTIQSLPQHQQITICSTVKLLRGRKKDTTLGELYKSYLEVCKASLIPAAGFLEFSSMCQVLNDQGLLKLGQSRDDKLRKIALKVDEADVTFALQTSLGKQKIVNISASRLRTDELDVASHQKSRRCRCVEGHGQTDSSSLSSTTARALQQLSISWGTRLRTRPPRTSPPIVDVSQFSYFKVLGKGVLPEQQPIVVKAKLISMIAEKKIKEASGAVILTA</sequence>
<dbReference type="InterPro" id="IPR036227">
    <property type="entry name" value="Ribosomal_uL15/eL18_sf"/>
</dbReference>
<dbReference type="GO" id="GO:0006270">
    <property type="term" value="P:DNA replication initiation"/>
    <property type="evidence" value="ECO:0007669"/>
    <property type="project" value="TreeGrafter"/>
</dbReference>